<proteinExistence type="predicted"/>
<organism evidence="1 2">
    <name type="scientific">Thermothielavioides terrestris</name>
    <dbReference type="NCBI Taxonomy" id="2587410"/>
    <lineage>
        <taxon>Eukaryota</taxon>
        <taxon>Fungi</taxon>
        <taxon>Dikarya</taxon>
        <taxon>Ascomycota</taxon>
        <taxon>Pezizomycotina</taxon>
        <taxon>Sordariomycetes</taxon>
        <taxon>Sordariomycetidae</taxon>
        <taxon>Sordariales</taxon>
        <taxon>Chaetomiaceae</taxon>
        <taxon>Thermothielavioides</taxon>
    </lineage>
</organism>
<evidence type="ECO:0000313" key="1">
    <source>
        <dbReference type="EMBL" id="SPQ20172.1"/>
    </source>
</evidence>
<protein>
    <submittedName>
        <fullName evidence="1">A20c38c0-2660-4c7b-85a7-448469948d22</fullName>
    </submittedName>
</protein>
<reference evidence="1 2" key="1">
    <citation type="submission" date="2018-04" db="EMBL/GenBank/DDBJ databases">
        <authorList>
            <person name="Huttner S."/>
            <person name="Dainat J."/>
        </authorList>
    </citation>
    <scope>NUCLEOTIDE SEQUENCE [LARGE SCALE GENOMIC DNA]</scope>
</reference>
<dbReference type="AlphaFoldDB" id="A0A3S4C350"/>
<gene>
    <name evidence="1" type="ORF">TT172_LOCUS2591</name>
</gene>
<dbReference type="Proteomes" id="UP000289323">
    <property type="component" value="Unassembled WGS sequence"/>
</dbReference>
<dbReference type="EMBL" id="OUUZ01000003">
    <property type="protein sequence ID" value="SPQ20172.1"/>
    <property type="molecule type" value="Genomic_DNA"/>
</dbReference>
<accession>A0A3S4C350</accession>
<name>A0A3S4C350_9PEZI</name>
<evidence type="ECO:0000313" key="2">
    <source>
        <dbReference type="Proteomes" id="UP000289323"/>
    </source>
</evidence>
<sequence>MQKTRVLSSLRDLFPPIHQPLPLDKRESQRLLESLKKSFREELDRQHGWVSRPVSDPLPLPNLPLNYLPSNDSRPSSARASTDQHLHAILDNPHFSPAERAQATDGSANVWDRHKNVFSLAVSRGLMTLPRAHGFLLHIQAEVGHAPALSILEGLKPTGAGLLVLRWLQSSGMERDLSFLSHGSFAHILVRFLVAEGREDIVWSWIERLMRKEGALDRKIPVDLGSSALLASLVSTKAHDVELEGGYTAVLKGAAMLREQGLPPIRLKGAWRTVSYQSTTKAWKHSKPPAELFERFCSLGPTLPASPLDMAHLNLCHPVNPSPRLAVEFLSSKSAWQGLDPAAPSFKQKIYLQRIYSLGLDALQHLMKLDEVREASRLWDILKTRLGGGGGHTLNSLSPA</sequence>